<feature type="transmembrane region" description="Helical" evidence="6">
    <location>
        <begin position="97"/>
        <end position="120"/>
    </location>
</feature>
<evidence type="ECO:0000256" key="4">
    <source>
        <dbReference type="ARBA" id="ARBA00023136"/>
    </source>
</evidence>
<feature type="transmembrane region" description="Helical" evidence="6">
    <location>
        <begin position="214"/>
        <end position="235"/>
    </location>
</feature>
<dbReference type="InterPro" id="IPR049326">
    <property type="entry name" value="Rhodopsin_dom_fungi"/>
</dbReference>
<dbReference type="AlphaFoldDB" id="A0A177DVL6"/>
<dbReference type="Proteomes" id="UP000077248">
    <property type="component" value="Unassembled WGS sequence"/>
</dbReference>
<dbReference type="PANTHER" id="PTHR33048:SF146">
    <property type="entry name" value="INTEGRAL MEMBRANE PROTEIN"/>
    <property type="match status" value="1"/>
</dbReference>
<dbReference type="RefSeq" id="XP_018388967.1">
    <property type="nucleotide sequence ID" value="XM_018527494.1"/>
</dbReference>
<evidence type="ECO:0000313" key="8">
    <source>
        <dbReference type="EMBL" id="OAG23546.1"/>
    </source>
</evidence>
<dbReference type="Pfam" id="PF20684">
    <property type="entry name" value="Fung_rhodopsin"/>
    <property type="match status" value="1"/>
</dbReference>
<evidence type="ECO:0000259" key="7">
    <source>
        <dbReference type="Pfam" id="PF20684"/>
    </source>
</evidence>
<keyword evidence="4 6" id="KW-0472">Membrane</keyword>
<feature type="domain" description="Rhodopsin" evidence="7">
    <location>
        <begin position="31"/>
        <end position="281"/>
    </location>
</feature>
<keyword evidence="2 6" id="KW-0812">Transmembrane</keyword>
<dbReference type="OMA" id="MVECSIA"/>
<dbReference type="GO" id="GO:0016020">
    <property type="term" value="C:membrane"/>
    <property type="evidence" value="ECO:0007669"/>
    <property type="project" value="UniProtKB-SubCell"/>
</dbReference>
<name>A0A177DVL6_ALTAL</name>
<dbReference type="EMBL" id="KV441472">
    <property type="protein sequence ID" value="OAG23546.1"/>
    <property type="molecule type" value="Genomic_DNA"/>
</dbReference>
<evidence type="ECO:0000313" key="9">
    <source>
        <dbReference type="Proteomes" id="UP000077248"/>
    </source>
</evidence>
<feature type="transmembrane region" description="Helical" evidence="6">
    <location>
        <begin position="255"/>
        <end position="280"/>
    </location>
</feature>
<accession>A0A177DVL6</accession>
<evidence type="ECO:0000256" key="1">
    <source>
        <dbReference type="ARBA" id="ARBA00004141"/>
    </source>
</evidence>
<feature type="transmembrane region" description="Helical" evidence="6">
    <location>
        <begin position="16"/>
        <end position="34"/>
    </location>
</feature>
<keyword evidence="9" id="KW-1185">Reference proteome</keyword>
<keyword evidence="3 6" id="KW-1133">Transmembrane helix</keyword>
<organism evidence="8 9">
    <name type="scientific">Alternaria alternata</name>
    <name type="common">Alternaria rot fungus</name>
    <name type="synonym">Torula alternata</name>
    <dbReference type="NCBI Taxonomy" id="5599"/>
    <lineage>
        <taxon>Eukaryota</taxon>
        <taxon>Fungi</taxon>
        <taxon>Dikarya</taxon>
        <taxon>Ascomycota</taxon>
        <taxon>Pezizomycotina</taxon>
        <taxon>Dothideomycetes</taxon>
        <taxon>Pleosporomycetidae</taxon>
        <taxon>Pleosporales</taxon>
        <taxon>Pleosporineae</taxon>
        <taxon>Pleosporaceae</taxon>
        <taxon>Alternaria</taxon>
        <taxon>Alternaria sect. Alternaria</taxon>
        <taxon>Alternaria alternata complex</taxon>
    </lineage>
</organism>
<feature type="transmembrane region" description="Helical" evidence="6">
    <location>
        <begin position="132"/>
        <end position="153"/>
    </location>
</feature>
<evidence type="ECO:0000256" key="6">
    <source>
        <dbReference type="SAM" id="Phobius"/>
    </source>
</evidence>
<dbReference type="VEuPathDB" id="FungiDB:CC77DRAFT_1047404"/>
<gene>
    <name evidence="8" type="ORF">CC77DRAFT_1047404</name>
</gene>
<reference evidence="8 9" key="1">
    <citation type="submission" date="2016-05" db="EMBL/GenBank/DDBJ databases">
        <title>Comparative analysis of secretome profiles of manganese(II)-oxidizing ascomycete fungi.</title>
        <authorList>
            <consortium name="DOE Joint Genome Institute"/>
            <person name="Zeiner C.A."/>
            <person name="Purvine S.O."/>
            <person name="Zink E.M."/>
            <person name="Wu S."/>
            <person name="Pasa-Tolic L."/>
            <person name="Chaput D.L."/>
            <person name="Haridas S."/>
            <person name="Grigoriev I.V."/>
            <person name="Santelli C.M."/>
            <person name="Hansel C.M."/>
        </authorList>
    </citation>
    <scope>NUCLEOTIDE SEQUENCE [LARGE SCALE GENOMIC DNA]</scope>
    <source>
        <strain evidence="8 9">SRC1lrK2f</strain>
    </source>
</reference>
<dbReference type="InterPro" id="IPR052337">
    <property type="entry name" value="SAT4-like"/>
</dbReference>
<feature type="transmembrane region" description="Helical" evidence="6">
    <location>
        <begin position="181"/>
        <end position="202"/>
    </location>
</feature>
<dbReference type="KEGG" id="aalt:CC77DRAFT_1047404"/>
<protein>
    <recommendedName>
        <fullName evidence="7">Rhodopsin domain-containing protein</fullName>
    </recommendedName>
</protein>
<dbReference type="GeneID" id="29113088"/>
<evidence type="ECO:0000256" key="2">
    <source>
        <dbReference type="ARBA" id="ARBA00022692"/>
    </source>
</evidence>
<comment type="subcellular location">
    <subcellularLocation>
        <location evidence="1">Membrane</location>
        <topology evidence="1">Multi-pass membrane protein</topology>
    </subcellularLocation>
</comment>
<sequence>MSAKTNGFAQGTVLKVAYSMLGLTSSVVLTRIVLNILKPRRLTASDYFVFIAFVFHVTKCTLYVALSPYMQRVYAVSNGETEPYPELLHDRILMAKMVFTAFCMFWAILWSIKLSLLLLYRRLLIGISQRYTVVWWCIAGICLVTFAGNYFFYFQSCGTIPGFWTGGCTGKGPHNTQLIGLYYSFSADTSTNVMIMALPIWLTWNLQMPRSKKVSILCLFATDVIYILFACLRVTQVAINAAKPEAIGQPLDPTWLAIWGMVECSIAVIIGCCPAFAVLVKALRPKNSYDSRGYRRQTNSNSDKKRGSRLELNTIGCKRDLIKVLA</sequence>
<evidence type="ECO:0000256" key="3">
    <source>
        <dbReference type="ARBA" id="ARBA00022989"/>
    </source>
</evidence>
<proteinExistence type="inferred from homology"/>
<dbReference type="PANTHER" id="PTHR33048">
    <property type="entry name" value="PTH11-LIKE INTEGRAL MEMBRANE PROTEIN (AFU_ORTHOLOGUE AFUA_5G11245)"/>
    <property type="match status" value="1"/>
</dbReference>
<feature type="transmembrane region" description="Helical" evidence="6">
    <location>
        <begin position="46"/>
        <end position="66"/>
    </location>
</feature>
<evidence type="ECO:0000256" key="5">
    <source>
        <dbReference type="ARBA" id="ARBA00038359"/>
    </source>
</evidence>
<comment type="similarity">
    <text evidence="5">Belongs to the SAT4 family.</text>
</comment>